<organism evidence="3 4">
    <name type="scientific">Saccharopolyspora gloriosae</name>
    <dbReference type="NCBI Taxonomy" id="455344"/>
    <lineage>
        <taxon>Bacteria</taxon>
        <taxon>Bacillati</taxon>
        <taxon>Actinomycetota</taxon>
        <taxon>Actinomycetes</taxon>
        <taxon>Pseudonocardiales</taxon>
        <taxon>Pseudonocardiaceae</taxon>
        <taxon>Saccharopolyspora</taxon>
    </lineage>
</organism>
<dbReference type="Proteomes" id="UP000580474">
    <property type="component" value="Unassembled WGS sequence"/>
</dbReference>
<comment type="caution">
    <text evidence="3">The sequence shown here is derived from an EMBL/GenBank/DDBJ whole genome shotgun (WGS) entry which is preliminary data.</text>
</comment>
<dbReference type="Pfam" id="PF02698">
    <property type="entry name" value="DUF218"/>
    <property type="match status" value="1"/>
</dbReference>
<evidence type="ECO:0000313" key="4">
    <source>
        <dbReference type="Proteomes" id="UP000580474"/>
    </source>
</evidence>
<dbReference type="Gene3D" id="3.40.50.620">
    <property type="entry name" value="HUPs"/>
    <property type="match status" value="1"/>
</dbReference>
<gene>
    <name evidence="3" type="ORF">BJ969_001036</name>
</gene>
<name>A0A840NCK9_9PSEU</name>
<dbReference type="InterPro" id="IPR003848">
    <property type="entry name" value="DUF218"/>
</dbReference>
<evidence type="ECO:0000259" key="2">
    <source>
        <dbReference type="Pfam" id="PF02698"/>
    </source>
</evidence>
<feature type="transmembrane region" description="Helical" evidence="1">
    <location>
        <begin position="21"/>
        <end position="40"/>
    </location>
</feature>
<dbReference type="EMBL" id="JACHIV010000001">
    <property type="protein sequence ID" value="MBB5067948.1"/>
    <property type="molecule type" value="Genomic_DNA"/>
</dbReference>
<dbReference type="AlphaFoldDB" id="A0A840NCK9"/>
<reference evidence="3 4" key="1">
    <citation type="submission" date="2020-08" db="EMBL/GenBank/DDBJ databases">
        <title>Sequencing the genomes of 1000 actinobacteria strains.</title>
        <authorList>
            <person name="Klenk H.-P."/>
        </authorList>
    </citation>
    <scope>NUCLEOTIDE SEQUENCE [LARGE SCALE GENOMIC DNA]</scope>
    <source>
        <strain evidence="3 4">DSM 45582</strain>
    </source>
</reference>
<dbReference type="GO" id="GO:0005886">
    <property type="term" value="C:plasma membrane"/>
    <property type="evidence" value="ECO:0007669"/>
    <property type="project" value="TreeGrafter"/>
</dbReference>
<feature type="domain" description="DUF218" evidence="2">
    <location>
        <begin position="52"/>
        <end position="198"/>
    </location>
</feature>
<dbReference type="CDD" id="cd06259">
    <property type="entry name" value="YdcF-like"/>
    <property type="match status" value="1"/>
</dbReference>
<keyword evidence="1" id="KW-0472">Membrane</keyword>
<protein>
    <submittedName>
        <fullName evidence="3">Uncharacterized SAM-binding protein YcdF (DUF218 family)</fullName>
    </submittedName>
</protein>
<dbReference type="PANTHER" id="PTHR30336:SF20">
    <property type="entry name" value="DUF218 DOMAIN-CONTAINING PROTEIN"/>
    <property type="match status" value="1"/>
</dbReference>
<keyword evidence="4" id="KW-1185">Reference proteome</keyword>
<keyword evidence="1" id="KW-1133">Transmembrane helix</keyword>
<evidence type="ECO:0000313" key="3">
    <source>
        <dbReference type="EMBL" id="MBB5067948.1"/>
    </source>
</evidence>
<evidence type="ECO:0000256" key="1">
    <source>
        <dbReference type="SAM" id="Phobius"/>
    </source>
</evidence>
<dbReference type="PANTHER" id="PTHR30336">
    <property type="entry name" value="INNER MEMBRANE PROTEIN, PROBABLE PERMEASE"/>
    <property type="match status" value="1"/>
</dbReference>
<accession>A0A840NCK9</accession>
<dbReference type="RefSeq" id="WP_184477727.1">
    <property type="nucleotide sequence ID" value="NZ_JACHIV010000001.1"/>
</dbReference>
<dbReference type="InterPro" id="IPR051599">
    <property type="entry name" value="Cell_Envelope_Assoc"/>
</dbReference>
<keyword evidence="1" id="KW-0812">Transmembrane</keyword>
<proteinExistence type="predicted"/>
<sequence length="218" mass="23509">MSEVGSAHRGSRSGRVLRRTALGAVLMVLLLVGGTGFRVWQVARTDDRRPVDMIVVLGAAQYHGKPTPVLRARLEQALELYEQGLAEHVVTVGGSQEGDEYTEAEAGKLWLAKKGVPDSKISIEPTGSDTLGSLRAVGAMAKENHWNSALIVSDPWHSLRARTMAGDFGLDAWASPTRSGPMVQTRSTQLHYIIRETGGLLFYRLTHAPAEVVGDGLG</sequence>
<dbReference type="InterPro" id="IPR014729">
    <property type="entry name" value="Rossmann-like_a/b/a_fold"/>
</dbReference>